<dbReference type="AlphaFoldDB" id="A0A1M7UVI9"/>
<dbReference type="RefSeq" id="WP_072824929.1">
    <property type="nucleotide sequence ID" value="NZ_LT670849.1"/>
</dbReference>
<gene>
    <name evidence="1" type="ORF">SAMN05444170_6915</name>
</gene>
<sequence>MKSTIDKHPDRPAIESGLARRVALRKLGKRFGVSIDALHRHKKKLLRDAPEMFLAVQARDWKVKPEELEALRLETSEGWLANVRADLGKVLFYRDCCIADNDHQAAAQWTGHARKYFEMIGHAAEQLKAHSFNIQNNFYNSPDYWLIQNAILAALANHPAARIDVLRALEGVSNGVAPPMITASPVLDHEAAA</sequence>
<organism evidence="1 2">
    <name type="scientific">Bradyrhizobium erythrophlei</name>
    <dbReference type="NCBI Taxonomy" id="1437360"/>
    <lineage>
        <taxon>Bacteria</taxon>
        <taxon>Pseudomonadati</taxon>
        <taxon>Pseudomonadota</taxon>
        <taxon>Alphaproteobacteria</taxon>
        <taxon>Hyphomicrobiales</taxon>
        <taxon>Nitrobacteraceae</taxon>
        <taxon>Bradyrhizobium</taxon>
    </lineage>
</organism>
<dbReference type="OrthoDB" id="8235933at2"/>
<evidence type="ECO:0000313" key="2">
    <source>
        <dbReference type="Proteomes" id="UP000184096"/>
    </source>
</evidence>
<dbReference type="Proteomes" id="UP000184096">
    <property type="component" value="Chromosome I"/>
</dbReference>
<keyword evidence="2" id="KW-1185">Reference proteome</keyword>
<dbReference type="EMBL" id="LT670849">
    <property type="protein sequence ID" value="SHN86916.1"/>
    <property type="molecule type" value="Genomic_DNA"/>
</dbReference>
<accession>A0A1M7UVI9</accession>
<proteinExistence type="predicted"/>
<evidence type="ECO:0000313" key="1">
    <source>
        <dbReference type="EMBL" id="SHN86916.1"/>
    </source>
</evidence>
<protein>
    <submittedName>
        <fullName evidence="1">Uncharacterized protein</fullName>
    </submittedName>
</protein>
<reference evidence="2" key="1">
    <citation type="submission" date="2016-11" db="EMBL/GenBank/DDBJ databases">
        <authorList>
            <person name="Varghese N."/>
            <person name="Submissions S."/>
        </authorList>
    </citation>
    <scope>NUCLEOTIDE SEQUENCE [LARGE SCALE GENOMIC DNA]</scope>
    <source>
        <strain evidence="2">GAS401</strain>
    </source>
</reference>
<name>A0A1M7UVI9_9BRAD</name>